<keyword evidence="10" id="KW-1185">Reference proteome</keyword>
<proteinExistence type="inferred from homology"/>
<accession>A0A975BK03</accession>
<reference evidence="9" key="1">
    <citation type="journal article" date="2021" name="Microb. Physiol.">
        <title>Proteogenomic Insights into the Physiology of Marine, Sulfate-Reducing, Filamentous Desulfonema limicola and Desulfonema magnum.</title>
        <authorList>
            <person name="Schnaars V."/>
            <person name="Wohlbrand L."/>
            <person name="Scheve S."/>
            <person name="Hinrichs C."/>
            <person name="Reinhardt R."/>
            <person name="Rabus R."/>
        </authorList>
    </citation>
    <scope>NUCLEOTIDE SEQUENCE</scope>
    <source>
        <strain evidence="9">4be13</strain>
    </source>
</reference>
<dbReference type="InterPro" id="IPR018368">
    <property type="entry name" value="ClpA/B_CS1"/>
</dbReference>
<dbReference type="GO" id="GO:0005737">
    <property type="term" value="C:cytoplasm"/>
    <property type="evidence" value="ECO:0007669"/>
    <property type="project" value="TreeGrafter"/>
</dbReference>
<gene>
    <name evidence="9" type="primary">clpA</name>
    <name evidence="9" type="ORF">dnm_028050</name>
</gene>
<dbReference type="SMART" id="SM01086">
    <property type="entry name" value="ClpB_D2-small"/>
    <property type="match status" value="1"/>
</dbReference>
<dbReference type="PANTHER" id="PTHR11638">
    <property type="entry name" value="ATP-DEPENDENT CLP PROTEASE"/>
    <property type="match status" value="1"/>
</dbReference>
<dbReference type="RefSeq" id="WP_207682265.1">
    <property type="nucleotide sequence ID" value="NZ_CP061800.1"/>
</dbReference>
<dbReference type="PANTHER" id="PTHR11638:SF111">
    <property type="entry name" value="ATP-DEPENDENT CLP PROTEASE ATP-BINDING SUBUNIT CLPA"/>
    <property type="match status" value="1"/>
</dbReference>
<evidence type="ECO:0000259" key="8">
    <source>
        <dbReference type="PROSITE" id="PS51903"/>
    </source>
</evidence>
<evidence type="ECO:0000313" key="10">
    <source>
        <dbReference type="Proteomes" id="UP000663722"/>
    </source>
</evidence>
<evidence type="ECO:0000256" key="7">
    <source>
        <dbReference type="SAM" id="MobiDB-lite"/>
    </source>
</evidence>
<dbReference type="GO" id="GO:0034605">
    <property type="term" value="P:cellular response to heat"/>
    <property type="evidence" value="ECO:0007669"/>
    <property type="project" value="TreeGrafter"/>
</dbReference>
<dbReference type="Proteomes" id="UP000663722">
    <property type="component" value="Chromosome"/>
</dbReference>
<dbReference type="EMBL" id="CP061800">
    <property type="protein sequence ID" value="QTA86781.1"/>
    <property type="molecule type" value="Genomic_DNA"/>
</dbReference>
<keyword evidence="4 6" id="KW-0143">Chaperone</keyword>
<evidence type="ECO:0000256" key="5">
    <source>
        <dbReference type="PROSITE-ProRule" id="PRU01251"/>
    </source>
</evidence>
<evidence type="ECO:0000256" key="3">
    <source>
        <dbReference type="ARBA" id="ARBA00022840"/>
    </source>
</evidence>
<dbReference type="PROSITE" id="PS00871">
    <property type="entry name" value="CLPAB_2"/>
    <property type="match status" value="1"/>
</dbReference>
<dbReference type="InterPro" id="IPR041546">
    <property type="entry name" value="ClpA/ClpB_AAA_lid"/>
</dbReference>
<dbReference type="InterPro" id="IPR050130">
    <property type="entry name" value="ClpA_ClpB"/>
</dbReference>
<dbReference type="Gene3D" id="3.40.50.300">
    <property type="entry name" value="P-loop containing nucleotide triphosphate hydrolases"/>
    <property type="match status" value="2"/>
</dbReference>
<dbReference type="PROSITE" id="PS00870">
    <property type="entry name" value="CLPAB_1"/>
    <property type="match status" value="1"/>
</dbReference>
<keyword evidence="9" id="KW-0378">Hydrolase</keyword>
<keyword evidence="1 5" id="KW-0677">Repeat</keyword>
<dbReference type="InterPro" id="IPR036628">
    <property type="entry name" value="Clp_N_dom_sf"/>
</dbReference>
<evidence type="ECO:0000256" key="4">
    <source>
        <dbReference type="ARBA" id="ARBA00023186"/>
    </source>
</evidence>
<dbReference type="SUPFAM" id="SSF81923">
    <property type="entry name" value="Double Clp-N motif"/>
    <property type="match status" value="1"/>
</dbReference>
<dbReference type="InterPro" id="IPR027417">
    <property type="entry name" value="P-loop_NTPase"/>
</dbReference>
<feature type="domain" description="Clp R" evidence="8">
    <location>
        <begin position="1"/>
        <end position="144"/>
    </location>
</feature>
<protein>
    <submittedName>
        <fullName evidence="9">ATP-dependent Clp protease ATP-binding subunit</fullName>
    </submittedName>
</protein>
<dbReference type="InterPro" id="IPR013461">
    <property type="entry name" value="ClpA"/>
</dbReference>
<dbReference type="InterPro" id="IPR028299">
    <property type="entry name" value="ClpA/B_CS2"/>
</dbReference>
<dbReference type="GO" id="GO:0016887">
    <property type="term" value="F:ATP hydrolysis activity"/>
    <property type="evidence" value="ECO:0007669"/>
    <property type="project" value="InterPro"/>
</dbReference>
<dbReference type="GO" id="GO:0005524">
    <property type="term" value="F:ATP binding"/>
    <property type="evidence" value="ECO:0007669"/>
    <property type="project" value="UniProtKB-KW"/>
</dbReference>
<dbReference type="GO" id="GO:0008233">
    <property type="term" value="F:peptidase activity"/>
    <property type="evidence" value="ECO:0007669"/>
    <property type="project" value="UniProtKB-KW"/>
</dbReference>
<evidence type="ECO:0000256" key="2">
    <source>
        <dbReference type="ARBA" id="ARBA00022741"/>
    </source>
</evidence>
<dbReference type="Pfam" id="PF00004">
    <property type="entry name" value="AAA"/>
    <property type="match status" value="1"/>
</dbReference>
<feature type="region of interest" description="Disordered" evidence="7">
    <location>
        <begin position="145"/>
        <end position="166"/>
    </location>
</feature>
<dbReference type="SMART" id="SM00382">
    <property type="entry name" value="AAA"/>
    <property type="match status" value="2"/>
</dbReference>
<dbReference type="PROSITE" id="PS51903">
    <property type="entry name" value="CLP_R"/>
    <property type="match status" value="1"/>
</dbReference>
<evidence type="ECO:0000313" key="9">
    <source>
        <dbReference type="EMBL" id="QTA86781.1"/>
    </source>
</evidence>
<organism evidence="9 10">
    <name type="scientific">Desulfonema magnum</name>
    <dbReference type="NCBI Taxonomy" id="45655"/>
    <lineage>
        <taxon>Bacteria</taxon>
        <taxon>Pseudomonadati</taxon>
        <taxon>Thermodesulfobacteriota</taxon>
        <taxon>Desulfobacteria</taxon>
        <taxon>Desulfobacterales</taxon>
        <taxon>Desulfococcaceae</taxon>
        <taxon>Desulfonema</taxon>
    </lineage>
</organism>
<dbReference type="InterPro" id="IPR004176">
    <property type="entry name" value="Clp_R_N"/>
</dbReference>
<dbReference type="InterPro" id="IPR003959">
    <property type="entry name" value="ATPase_AAA_core"/>
</dbReference>
<sequence>MISKELSVTLGFAVREAKKRRHDHVCIEHILFAILHDNEGIGIIEGCGGNVGNLKNALDNFFNERMESVPDGQEYVFQQTTGFQRVIQRAVNHARSAEKQEVNVGDILASIFEEQECYASYFLGLEGVTRLDILNYVSHGVSSDGNIYREEPDGTEKTTRQEQKKKKVDPLRAFTIDLIERAARGKLDPLIGREHELERTVQVLCRRRKNNPVFVGDPGVGKTAMAEGLAMKVQSGNVPDLLRGVRIFSLDLGALLAGTKFRGDFEQRLKAVIQALKKIKDSILFIDEIHTIVGAGATSSGSMDASNIMKPSLSTGELRCVGSTTYEEFQNHFEKDRALSRRFEKIEIPEPSVSETIKILKGLKSCYEEHHGIVYTEPALKAAAELSAKYINDRYLPDKAIDVIDETGAFVRLTGNSRRKKIHPSDIEKIVAKIAKIPTVSVSVSDKTKLETLGDRLRQFVFGQDSAIKSLVTAIKRSRAGLGTPGRPVGSFLFTGPTGVGKTEVARQISMNLGVEFLRFDMSEYMEKHSVARLIGAPPGYIGFDQAGLLTDGIRKHPHCVLLLDEIEKAHMDLFNILLQVLDYATLTDNNGKKADFRNVIIIMTSNAGAREMSSQSIGFGMSGGYDAEGKGKKAIESFFSPEFRNRLDGIVTFNALTVEIMERIVDKFIKELNIQLAAKNVSLTISPELRTWLAKKGYEPCYGARPLNRLIQTEIKDALADEILFGKLEKGGNVFVDVKDDKLTFAYN</sequence>
<evidence type="ECO:0000256" key="1">
    <source>
        <dbReference type="ARBA" id="ARBA00022737"/>
    </source>
</evidence>
<dbReference type="Pfam" id="PF02861">
    <property type="entry name" value="Clp_N"/>
    <property type="match status" value="1"/>
</dbReference>
<feature type="compositionally biased region" description="Basic and acidic residues" evidence="7">
    <location>
        <begin position="147"/>
        <end position="162"/>
    </location>
</feature>
<evidence type="ECO:0000256" key="6">
    <source>
        <dbReference type="RuleBase" id="RU004432"/>
    </source>
</evidence>
<dbReference type="InterPro" id="IPR003593">
    <property type="entry name" value="AAA+_ATPase"/>
</dbReference>
<dbReference type="PRINTS" id="PR00300">
    <property type="entry name" value="CLPPROTEASEA"/>
</dbReference>
<keyword evidence="9" id="KW-0645">Protease</keyword>
<dbReference type="CDD" id="cd19499">
    <property type="entry name" value="RecA-like_ClpB_Hsp104-like"/>
    <property type="match status" value="1"/>
</dbReference>
<dbReference type="InterPro" id="IPR019489">
    <property type="entry name" value="Clp_ATPase_C"/>
</dbReference>
<dbReference type="SUPFAM" id="SSF52540">
    <property type="entry name" value="P-loop containing nucleoside triphosphate hydrolases"/>
    <property type="match status" value="2"/>
</dbReference>
<dbReference type="AlphaFoldDB" id="A0A975BK03"/>
<dbReference type="Pfam" id="PF07724">
    <property type="entry name" value="AAA_2"/>
    <property type="match status" value="1"/>
</dbReference>
<dbReference type="GO" id="GO:0043335">
    <property type="term" value="P:protein unfolding"/>
    <property type="evidence" value="ECO:0007669"/>
    <property type="project" value="InterPro"/>
</dbReference>
<dbReference type="Gene3D" id="1.10.1780.10">
    <property type="entry name" value="Clp, N-terminal domain"/>
    <property type="match status" value="1"/>
</dbReference>
<keyword evidence="2 6" id="KW-0547">Nucleotide-binding</keyword>
<dbReference type="GO" id="GO:0006508">
    <property type="term" value="P:proteolysis"/>
    <property type="evidence" value="ECO:0007669"/>
    <property type="project" value="UniProtKB-KW"/>
</dbReference>
<dbReference type="InterPro" id="IPR001270">
    <property type="entry name" value="ClpA/B"/>
</dbReference>
<dbReference type="Gene3D" id="1.10.8.60">
    <property type="match status" value="2"/>
</dbReference>
<name>A0A975BK03_9BACT</name>
<dbReference type="CDD" id="cd00009">
    <property type="entry name" value="AAA"/>
    <property type="match status" value="1"/>
</dbReference>
<comment type="similarity">
    <text evidence="6">Belongs to the ClpA/ClpB family.</text>
</comment>
<dbReference type="Pfam" id="PF17871">
    <property type="entry name" value="AAA_lid_9"/>
    <property type="match status" value="1"/>
</dbReference>
<dbReference type="Pfam" id="PF10431">
    <property type="entry name" value="ClpB_D2-small"/>
    <property type="match status" value="1"/>
</dbReference>
<keyword evidence="3 6" id="KW-0067">ATP-binding</keyword>
<dbReference type="NCBIfam" id="TIGR02639">
    <property type="entry name" value="ClpA"/>
    <property type="match status" value="1"/>
</dbReference>
<dbReference type="KEGG" id="dmm:dnm_028050"/>